<reference evidence="6" key="1">
    <citation type="journal article" date="2019" name="Plant Biotechnol. J.">
        <title>Genome sequencing of the Australian wild diploid species Gossypium australe highlights disease resistance and delayed gland morphogenesis.</title>
        <authorList>
            <person name="Cai Y."/>
            <person name="Cai X."/>
            <person name="Wang Q."/>
            <person name="Wang P."/>
            <person name="Zhang Y."/>
            <person name="Cai C."/>
            <person name="Xu Y."/>
            <person name="Wang K."/>
            <person name="Zhou Z."/>
            <person name="Wang C."/>
            <person name="Geng S."/>
            <person name="Li B."/>
            <person name="Dong Q."/>
            <person name="Hou Y."/>
            <person name="Wang H."/>
            <person name="Ai P."/>
            <person name="Liu Z."/>
            <person name="Yi F."/>
            <person name="Sun M."/>
            <person name="An G."/>
            <person name="Cheng J."/>
            <person name="Zhang Y."/>
            <person name="Shi Q."/>
            <person name="Xie Y."/>
            <person name="Shi X."/>
            <person name="Chang Y."/>
            <person name="Huang F."/>
            <person name="Chen Y."/>
            <person name="Hong S."/>
            <person name="Mi L."/>
            <person name="Sun Q."/>
            <person name="Zhang L."/>
            <person name="Zhou B."/>
            <person name="Peng R."/>
            <person name="Zhang X."/>
            <person name="Liu F."/>
        </authorList>
    </citation>
    <scope>NUCLEOTIDE SEQUENCE [LARGE SCALE GENOMIC DNA]</scope>
    <source>
        <strain evidence="6">cv. PA1801</strain>
    </source>
</reference>
<dbReference type="GO" id="GO:0004523">
    <property type="term" value="F:RNA-DNA hybrid ribonuclease activity"/>
    <property type="evidence" value="ECO:0007669"/>
    <property type="project" value="InterPro"/>
</dbReference>
<dbReference type="PANTHER" id="PTHR33710">
    <property type="entry name" value="BNAC02G09200D PROTEIN"/>
    <property type="match status" value="1"/>
</dbReference>
<evidence type="ECO:0000259" key="3">
    <source>
        <dbReference type="Pfam" id="PF13456"/>
    </source>
</evidence>
<dbReference type="CDD" id="cd01650">
    <property type="entry name" value="RT_nLTR_like"/>
    <property type="match status" value="1"/>
</dbReference>
<gene>
    <name evidence="5" type="ORF">EPI10_015444</name>
</gene>
<keyword evidence="5" id="KW-0808">Transferase</keyword>
<dbReference type="InterPro" id="IPR002156">
    <property type="entry name" value="RNaseH_domain"/>
</dbReference>
<dbReference type="InterPro" id="IPR043502">
    <property type="entry name" value="DNA/RNA_pol_sf"/>
</dbReference>
<proteinExistence type="predicted"/>
<dbReference type="CDD" id="cd06222">
    <property type="entry name" value="RNase_H_like"/>
    <property type="match status" value="1"/>
</dbReference>
<sequence length="1256" mass="144189">MEAGFADLSLNDDEEAVLQIQTDPDLIKEVEEFNLFGDAIGKLRGKILGIRWLKLRERNQELYKITGSTGYPSPPQKEEERHSDSFCALKMELGVEVREMGWDLSLRAQSRRAQAMNSVWLRNDGEATRATNATDSYTRIARGGGVRKPGLTDPVLGFNPEGKITSQRIEKESVMKDQTQTAMDHDLEDEVVVGEEGKKRTRGDVEEHTNLESRHRIRGTETYQLSVAAKRYKMEKVRQRCGYQYGIDVEAMGSRGGLSLAWRGDVNIALQSFSHRHIDVIVEEEDGGKKWRLTGFYGSPYASDREDAWNRLKRLHNQGEYPWIVCGDFNEILYNFEKKGGLPRDEKKMEEFRQVLEECQLADLGYSGNWFTWERGNLPKTNIQERLDRGVGNEEWRSLFPDFIVHHLPHSFSDHCPILINTENNVRKQQRENFRFEAWWVLEKTFIEEVKMSWGTSAGDLLNKLATLKKDLTRWAHQIRRNRNLKKNILTAKLAKLLEADRDDENLAEIIDTKQAILRKKRNLIQKLQFDDGRETMKSEEMMEIARSYFVRLFSEGNQSSTDRIFSGINACITEEDNAKLKAKFTTEEIWTALTEMGPTKAPGEDGLPAIFYQKCWSIIGKDVSHYCLQQLNNGMNVSSINKTNIVLIPKVSNPSNISQFRPISLCNVIYKLIAKVIANRLGVVIHKCIDPAQSAFVPGRLITDNVLLAYEILHTLKNKKAGKKGLMAVKLDMSKAYDRVEWNFVEKEDGGLGFRNLANFNVALLAKQGWRLINYPDSLLVKVLKAKYYPNSNFAAARLGNLPSLTWRSVWAGKGLLEKGMCWRVGKGDKISIWDDLWISGKKADRVLNHISNEDIKLVSDLIDADNRSWKSELIRNTFERDTAEKILQIPLAELAHEDLQVWRGELTGEFSVRSAYKLLQESSQDPNGINLQTETKNFYRKLWNLEIPKNIQITIWRISLNLIPSLKNLKIKRVVTDDLCPRCHQAEEDGCHIFQQCTATKEIWNQLQLNWVIRSNDSNMWNWLTWIFEKGCNEQIRLVCCGLWFIWFSRNSLVYEKKLLTGAEIVRKITRYIKEMDAVRVEYKIPQEAESHLQTPSNGRATIQFDAAYDARSLKSATGLLVRDEKGDILASKAIIHPNIASPFTAEAYAGLQAAKLGVMLKLNRILIMGDSKSIIKKCKSRNIDKSVIGAIIRDIHNQSRKYQEVEFAFIPNTQNQYVHTIAKHALRNNENYYLVGSLHDRVHQELNPQLQKN</sequence>
<dbReference type="Pfam" id="PF00078">
    <property type="entry name" value="RVT_1"/>
    <property type="match status" value="1"/>
</dbReference>
<dbReference type="InterPro" id="IPR005135">
    <property type="entry name" value="Endo/exonuclease/phosphatase"/>
</dbReference>
<evidence type="ECO:0000259" key="2">
    <source>
        <dbReference type="Pfam" id="PF03372"/>
    </source>
</evidence>
<evidence type="ECO:0000259" key="1">
    <source>
        <dbReference type="Pfam" id="PF00078"/>
    </source>
</evidence>
<dbReference type="Gene3D" id="3.30.420.10">
    <property type="entry name" value="Ribonuclease H-like superfamily/Ribonuclease H"/>
    <property type="match status" value="1"/>
</dbReference>
<dbReference type="Proteomes" id="UP000325315">
    <property type="component" value="Unassembled WGS sequence"/>
</dbReference>
<dbReference type="Pfam" id="PF13456">
    <property type="entry name" value="RVT_3"/>
    <property type="match status" value="1"/>
</dbReference>
<protein>
    <submittedName>
        <fullName evidence="5">Reverse transcriptase</fullName>
    </submittedName>
</protein>
<dbReference type="EMBL" id="SMMG02000006">
    <property type="protein sequence ID" value="KAA3469681.1"/>
    <property type="molecule type" value="Genomic_DNA"/>
</dbReference>
<evidence type="ECO:0000259" key="4">
    <source>
        <dbReference type="Pfam" id="PF13966"/>
    </source>
</evidence>
<keyword evidence="5" id="KW-0548">Nucleotidyltransferase</keyword>
<dbReference type="Pfam" id="PF03372">
    <property type="entry name" value="Exo_endo_phos"/>
    <property type="match status" value="1"/>
</dbReference>
<feature type="domain" description="RNase H type-1" evidence="3">
    <location>
        <begin position="1107"/>
        <end position="1228"/>
    </location>
</feature>
<dbReference type="InterPro" id="IPR036691">
    <property type="entry name" value="Endo/exonu/phosph_ase_sf"/>
</dbReference>
<dbReference type="Gene3D" id="3.60.10.10">
    <property type="entry name" value="Endonuclease/exonuclease/phosphatase"/>
    <property type="match status" value="1"/>
</dbReference>
<keyword evidence="6" id="KW-1185">Reference proteome</keyword>
<comment type="caution">
    <text evidence="5">The sequence shown here is derived from an EMBL/GenBank/DDBJ whole genome shotgun (WGS) entry which is preliminary data.</text>
</comment>
<dbReference type="InterPro" id="IPR000477">
    <property type="entry name" value="RT_dom"/>
</dbReference>
<dbReference type="InterPro" id="IPR026960">
    <property type="entry name" value="RVT-Znf"/>
</dbReference>
<feature type="domain" description="Reverse transcriptase" evidence="1">
    <location>
        <begin position="650"/>
        <end position="745"/>
    </location>
</feature>
<keyword evidence="5" id="KW-0695">RNA-directed DNA polymerase</keyword>
<dbReference type="AlphaFoldDB" id="A0A5B6VKR7"/>
<dbReference type="OrthoDB" id="1741590at2759"/>
<evidence type="ECO:0000313" key="5">
    <source>
        <dbReference type="EMBL" id="KAA3469681.1"/>
    </source>
</evidence>
<feature type="domain" description="Reverse transcriptase zinc-binding" evidence="4">
    <location>
        <begin position="912"/>
        <end position="1006"/>
    </location>
</feature>
<name>A0A5B6VKR7_9ROSI</name>
<accession>A0A5B6VKR7</accession>
<dbReference type="GO" id="GO:0003676">
    <property type="term" value="F:nucleic acid binding"/>
    <property type="evidence" value="ECO:0007669"/>
    <property type="project" value="InterPro"/>
</dbReference>
<dbReference type="PANTHER" id="PTHR33710:SF73">
    <property type="entry name" value="ZINC KNUCKLE CX2CX4HX4C DOMAIN-CONTAINING PROTEIN"/>
    <property type="match status" value="1"/>
</dbReference>
<dbReference type="SUPFAM" id="SSF56672">
    <property type="entry name" value="DNA/RNA polymerases"/>
    <property type="match status" value="1"/>
</dbReference>
<evidence type="ECO:0000313" key="6">
    <source>
        <dbReference type="Proteomes" id="UP000325315"/>
    </source>
</evidence>
<feature type="domain" description="Endonuclease/exonuclease/phosphatase" evidence="2">
    <location>
        <begin position="253"/>
        <end position="415"/>
    </location>
</feature>
<dbReference type="GO" id="GO:0003964">
    <property type="term" value="F:RNA-directed DNA polymerase activity"/>
    <property type="evidence" value="ECO:0007669"/>
    <property type="project" value="UniProtKB-KW"/>
</dbReference>
<dbReference type="SUPFAM" id="SSF56219">
    <property type="entry name" value="DNase I-like"/>
    <property type="match status" value="1"/>
</dbReference>
<dbReference type="InterPro" id="IPR044730">
    <property type="entry name" value="RNase_H-like_dom_plant"/>
</dbReference>
<organism evidence="5 6">
    <name type="scientific">Gossypium australe</name>
    <dbReference type="NCBI Taxonomy" id="47621"/>
    <lineage>
        <taxon>Eukaryota</taxon>
        <taxon>Viridiplantae</taxon>
        <taxon>Streptophyta</taxon>
        <taxon>Embryophyta</taxon>
        <taxon>Tracheophyta</taxon>
        <taxon>Spermatophyta</taxon>
        <taxon>Magnoliopsida</taxon>
        <taxon>eudicotyledons</taxon>
        <taxon>Gunneridae</taxon>
        <taxon>Pentapetalae</taxon>
        <taxon>rosids</taxon>
        <taxon>malvids</taxon>
        <taxon>Malvales</taxon>
        <taxon>Malvaceae</taxon>
        <taxon>Malvoideae</taxon>
        <taxon>Gossypium</taxon>
    </lineage>
</organism>
<dbReference type="Pfam" id="PF13966">
    <property type="entry name" value="zf-RVT"/>
    <property type="match status" value="1"/>
</dbReference>
<dbReference type="InterPro" id="IPR036397">
    <property type="entry name" value="RNaseH_sf"/>
</dbReference>